<name>A0A6A5SAG6_9PLEO</name>
<evidence type="ECO:0000256" key="2">
    <source>
        <dbReference type="SAM" id="MobiDB-lite"/>
    </source>
</evidence>
<proteinExistence type="inferred from homology"/>
<protein>
    <submittedName>
        <fullName evidence="3">Uncharacterized protein</fullName>
    </submittedName>
</protein>
<dbReference type="InterPro" id="IPR011990">
    <property type="entry name" value="TPR-like_helical_dom_sf"/>
</dbReference>
<evidence type="ECO:0000313" key="3">
    <source>
        <dbReference type="EMBL" id="KAF1937012.1"/>
    </source>
</evidence>
<dbReference type="PANTHER" id="PTHR21405">
    <property type="entry name" value="CDNA SEQUENCE BC021608"/>
    <property type="match status" value="1"/>
</dbReference>
<sequence length="300" mass="32451">MATIAAANSLSTNDSWVLNTVFDPENALVQARDLVDDELAPSLPNVTTEQLEAFLATEGEILRSVRSDDAQQNPIHLTLRQQPQQPLLEKAVEQLGQIIAVNPDYASAYCNRAQVLTLLIGDDDHAGQSSTTTTSSPSSDKEPRLVRWADLSNAIRLATPSDANARVSRLHGTVLASAHIQRGKIFWQAAAAARLKQAQKNSGDVSDGGLGASIDVVPQHGRVGDNPPDGNRPRQDPHDLRAVQDMDSEMLEELANREFELAGRYGNEQARTMATLTNPYGRLCGGIVQEAMRADWTVGG</sequence>
<keyword evidence="4" id="KW-1185">Reference proteome</keyword>
<reference evidence="3" key="1">
    <citation type="journal article" date="2020" name="Stud. Mycol.">
        <title>101 Dothideomycetes genomes: a test case for predicting lifestyles and emergence of pathogens.</title>
        <authorList>
            <person name="Haridas S."/>
            <person name="Albert R."/>
            <person name="Binder M."/>
            <person name="Bloem J."/>
            <person name="Labutti K."/>
            <person name="Salamov A."/>
            <person name="Andreopoulos B."/>
            <person name="Baker S."/>
            <person name="Barry K."/>
            <person name="Bills G."/>
            <person name="Bluhm B."/>
            <person name="Cannon C."/>
            <person name="Castanera R."/>
            <person name="Culley D."/>
            <person name="Daum C."/>
            <person name="Ezra D."/>
            <person name="Gonzalez J."/>
            <person name="Henrissat B."/>
            <person name="Kuo A."/>
            <person name="Liang C."/>
            <person name="Lipzen A."/>
            <person name="Lutzoni F."/>
            <person name="Magnuson J."/>
            <person name="Mondo S."/>
            <person name="Nolan M."/>
            <person name="Ohm R."/>
            <person name="Pangilinan J."/>
            <person name="Park H.-J."/>
            <person name="Ramirez L."/>
            <person name="Alfaro M."/>
            <person name="Sun H."/>
            <person name="Tritt A."/>
            <person name="Yoshinaga Y."/>
            <person name="Zwiers L.-H."/>
            <person name="Turgeon B."/>
            <person name="Goodwin S."/>
            <person name="Spatafora J."/>
            <person name="Crous P."/>
            <person name="Grigoriev I."/>
        </authorList>
    </citation>
    <scope>NUCLEOTIDE SEQUENCE</scope>
    <source>
        <strain evidence="3">CBS 161.51</strain>
    </source>
</reference>
<evidence type="ECO:0000256" key="1">
    <source>
        <dbReference type="ARBA" id="ARBA00006995"/>
    </source>
</evidence>
<dbReference type="Gene3D" id="1.25.40.10">
    <property type="entry name" value="Tetratricopeptide repeat domain"/>
    <property type="match status" value="1"/>
</dbReference>
<evidence type="ECO:0000313" key="4">
    <source>
        <dbReference type="Proteomes" id="UP000800038"/>
    </source>
</evidence>
<organism evidence="3 4">
    <name type="scientific">Clathrospora elynae</name>
    <dbReference type="NCBI Taxonomy" id="706981"/>
    <lineage>
        <taxon>Eukaryota</taxon>
        <taxon>Fungi</taxon>
        <taxon>Dikarya</taxon>
        <taxon>Ascomycota</taxon>
        <taxon>Pezizomycotina</taxon>
        <taxon>Dothideomycetes</taxon>
        <taxon>Pleosporomycetidae</taxon>
        <taxon>Pleosporales</taxon>
        <taxon>Diademaceae</taxon>
        <taxon>Clathrospora</taxon>
    </lineage>
</organism>
<dbReference type="InterPro" id="IPR038906">
    <property type="entry name" value="TTC36"/>
</dbReference>
<dbReference type="GO" id="GO:0006570">
    <property type="term" value="P:tyrosine metabolic process"/>
    <property type="evidence" value="ECO:0007669"/>
    <property type="project" value="TreeGrafter"/>
</dbReference>
<dbReference type="Proteomes" id="UP000800038">
    <property type="component" value="Unassembled WGS sequence"/>
</dbReference>
<dbReference type="PANTHER" id="PTHR21405:SF0">
    <property type="entry name" value="TETRATRICOPEPTIDE REPEAT PROTEIN 36"/>
    <property type="match status" value="1"/>
</dbReference>
<gene>
    <name evidence="3" type="ORF">EJ02DRAFT_459074</name>
</gene>
<accession>A0A6A5SAG6</accession>
<dbReference type="EMBL" id="ML976158">
    <property type="protein sequence ID" value="KAF1937012.1"/>
    <property type="molecule type" value="Genomic_DNA"/>
</dbReference>
<feature type="region of interest" description="Disordered" evidence="2">
    <location>
        <begin position="201"/>
        <end position="238"/>
    </location>
</feature>
<dbReference type="OrthoDB" id="539634at2759"/>
<dbReference type="AlphaFoldDB" id="A0A6A5SAG6"/>
<comment type="similarity">
    <text evidence="1">Belongs to the TTC36 family.</text>
</comment>